<dbReference type="GeneID" id="9055195"/>
<proteinExistence type="predicted"/>
<dbReference type="AlphaFoldDB" id="C5LM30"/>
<dbReference type="InParanoid" id="C5LM30"/>
<name>C5LM30_PERM5</name>
<organism evidence="2">
    <name type="scientific">Perkinsus marinus (strain ATCC 50983 / TXsc)</name>
    <dbReference type="NCBI Taxonomy" id="423536"/>
    <lineage>
        <taxon>Eukaryota</taxon>
        <taxon>Sar</taxon>
        <taxon>Alveolata</taxon>
        <taxon>Perkinsozoa</taxon>
        <taxon>Perkinsea</taxon>
        <taxon>Perkinsida</taxon>
        <taxon>Perkinsidae</taxon>
        <taxon>Perkinsus</taxon>
    </lineage>
</organism>
<evidence type="ECO:0000313" key="1">
    <source>
        <dbReference type="EMBL" id="EER02215.1"/>
    </source>
</evidence>
<keyword evidence="2" id="KW-1185">Reference proteome</keyword>
<dbReference type="RefSeq" id="XP_002769497.1">
    <property type="nucleotide sequence ID" value="XM_002769451.1"/>
</dbReference>
<accession>C5LM30</accession>
<dbReference type="EMBL" id="GG683387">
    <property type="protein sequence ID" value="EER02215.1"/>
    <property type="molecule type" value="Genomic_DNA"/>
</dbReference>
<evidence type="ECO:0000313" key="2">
    <source>
        <dbReference type="Proteomes" id="UP000007800"/>
    </source>
</evidence>
<sequence>MPTLASDIQANRTMIAFQGISDCGNRLPASSLLFPESHLNHMLNVTAPTCAIL</sequence>
<reference evidence="1 2" key="1">
    <citation type="submission" date="2008-07" db="EMBL/GenBank/DDBJ databases">
        <authorList>
            <person name="El-Sayed N."/>
            <person name="Caler E."/>
            <person name="Inman J."/>
            <person name="Amedeo P."/>
            <person name="Hass B."/>
            <person name="Wortman J."/>
        </authorList>
    </citation>
    <scope>NUCLEOTIDE SEQUENCE [LARGE SCALE GENOMIC DNA]</scope>
    <source>
        <strain evidence="2">ATCC 50983 / TXsc</strain>
    </source>
</reference>
<protein>
    <submittedName>
        <fullName evidence="1">Uncharacterized protein</fullName>
    </submittedName>
</protein>
<gene>
    <name evidence="1" type="ORF">Pmar_PMAR001678</name>
</gene>
<dbReference type="Proteomes" id="UP000007800">
    <property type="component" value="Unassembled WGS sequence"/>
</dbReference>